<proteinExistence type="predicted"/>
<dbReference type="AlphaFoldDB" id="A0AAU0MYC6"/>
<dbReference type="RefSeq" id="WP_318954090.1">
    <property type="nucleotide sequence ID" value="NZ_CP137555.1"/>
</dbReference>
<dbReference type="Pfam" id="PF00583">
    <property type="entry name" value="Acetyltransf_1"/>
    <property type="match status" value="1"/>
</dbReference>
<gene>
    <name evidence="2" type="ORF">R5R33_00305</name>
</gene>
<name>A0AAU0MYC6_9GAMM</name>
<dbReference type="KEGG" id="mpaf:R5R33_00305"/>
<organism evidence="2 3">
    <name type="scientific">Microbulbifer pacificus</name>
    <dbReference type="NCBI Taxonomy" id="407164"/>
    <lineage>
        <taxon>Bacteria</taxon>
        <taxon>Pseudomonadati</taxon>
        <taxon>Pseudomonadota</taxon>
        <taxon>Gammaproteobacteria</taxon>
        <taxon>Cellvibrionales</taxon>
        <taxon>Microbulbiferaceae</taxon>
        <taxon>Microbulbifer</taxon>
    </lineage>
</organism>
<dbReference type="Gene3D" id="3.40.630.30">
    <property type="match status" value="1"/>
</dbReference>
<evidence type="ECO:0000313" key="2">
    <source>
        <dbReference type="EMBL" id="WOX05620.1"/>
    </source>
</evidence>
<protein>
    <submittedName>
        <fullName evidence="2">GNAT family N-acetyltransferase</fullName>
    </submittedName>
</protein>
<dbReference type="SUPFAM" id="SSF55729">
    <property type="entry name" value="Acyl-CoA N-acyltransferases (Nat)"/>
    <property type="match status" value="1"/>
</dbReference>
<evidence type="ECO:0000313" key="3">
    <source>
        <dbReference type="Proteomes" id="UP001302477"/>
    </source>
</evidence>
<evidence type="ECO:0000259" key="1">
    <source>
        <dbReference type="PROSITE" id="PS51186"/>
    </source>
</evidence>
<accession>A0AAU0MYC6</accession>
<dbReference type="InterPro" id="IPR000182">
    <property type="entry name" value="GNAT_dom"/>
</dbReference>
<sequence>MSNEHHQEALSRTVTEKLRSGKVVKIRPLERADIDLEREFITNLSPESRHFRFLGGVGAPSEILLQQLTDIDHDQREAFIATIESDGDETEIGVSRYALEPAGKSAECAVVIADDWQMQGLGTLLINRLIESARARGIEHLYSIDSAANSRLREVARNMGWDCRTDPGDHTQVIYTLDLTTV</sequence>
<feature type="domain" description="N-acetyltransferase" evidence="1">
    <location>
        <begin position="24"/>
        <end position="180"/>
    </location>
</feature>
<dbReference type="InterPro" id="IPR016181">
    <property type="entry name" value="Acyl_CoA_acyltransferase"/>
</dbReference>
<dbReference type="GO" id="GO:0016747">
    <property type="term" value="F:acyltransferase activity, transferring groups other than amino-acyl groups"/>
    <property type="evidence" value="ECO:0007669"/>
    <property type="project" value="InterPro"/>
</dbReference>
<dbReference type="CDD" id="cd04301">
    <property type="entry name" value="NAT_SF"/>
    <property type="match status" value="1"/>
</dbReference>
<dbReference type="EMBL" id="CP137555">
    <property type="protein sequence ID" value="WOX05620.1"/>
    <property type="molecule type" value="Genomic_DNA"/>
</dbReference>
<dbReference type="PROSITE" id="PS51186">
    <property type="entry name" value="GNAT"/>
    <property type="match status" value="1"/>
</dbReference>
<reference evidence="2 3" key="1">
    <citation type="submission" date="2023-10" db="EMBL/GenBank/DDBJ databases">
        <title>Description of Microbulbifer bruguierae sp. nov., isolated from the sediments of mangrove plant Bruguiera sexangula and comparative genomic analyses of the genus Microbulbifer.</title>
        <authorList>
            <person name="Long M."/>
        </authorList>
    </citation>
    <scope>NUCLEOTIDE SEQUENCE [LARGE SCALE GENOMIC DNA]</scope>
    <source>
        <strain evidence="2 3">SPO729</strain>
    </source>
</reference>
<keyword evidence="3" id="KW-1185">Reference proteome</keyword>
<dbReference type="Proteomes" id="UP001302477">
    <property type="component" value="Chromosome"/>
</dbReference>